<evidence type="ECO:0000313" key="3">
    <source>
        <dbReference type="Proteomes" id="UP001175227"/>
    </source>
</evidence>
<sequence length="71" mass="8007">MLTTAVSYRFATAFLCGMAVVTSSIEILLSQIVYSLFPALESEYQQRLVNMLDSGQKMHNQRWIDLGGTFN</sequence>
<keyword evidence="1" id="KW-1133">Transmembrane helix</keyword>
<evidence type="ECO:0000256" key="1">
    <source>
        <dbReference type="SAM" id="Phobius"/>
    </source>
</evidence>
<keyword evidence="3" id="KW-1185">Reference proteome</keyword>
<keyword evidence="1" id="KW-0812">Transmembrane</keyword>
<feature type="transmembrane region" description="Helical" evidence="1">
    <location>
        <begin position="12"/>
        <end position="37"/>
    </location>
</feature>
<protein>
    <submittedName>
        <fullName evidence="2">Uncharacterized protein</fullName>
    </submittedName>
</protein>
<reference evidence="2" key="1">
    <citation type="submission" date="2023-06" db="EMBL/GenBank/DDBJ databases">
        <authorList>
            <consortium name="Lawrence Berkeley National Laboratory"/>
            <person name="Ahrendt S."/>
            <person name="Sahu N."/>
            <person name="Indic B."/>
            <person name="Wong-Bajracharya J."/>
            <person name="Merenyi Z."/>
            <person name="Ke H.-M."/>
            <person name="Monk M."/>
            <person name="Kocsube S."/>
            <person name="Drula E."/>
            <person name="Lipzen A."/>
            <person name="Balint B."/>
            <person name="Henrissat B."/>
            <person name="Andreopoulos B."/>
            <person name="Martin F.M."/>
            <person name="Harder C.B."/>
            <person name="Rigling D."/>
            <person name="Ford K.L."/>
            <person name="Foster G.D."/>
            <person name="Pangilinan J."/>
            <person name="Papanicolaou A."/>
            <person name="Barry K."/>
            <person name="LaButti K."/>
            <person name="Viragh M."/>
            <person name="Koriabine M."/>
            <person name="Yan M."/>
            <person name="Riley R."/>
            <person name="Champramary S."/>
            <person name="Plett K.L."/>
            <person name="Tsai I.J."/>
            <person name="Slot J."/>
            <person name="Sipos G."/>
            <person name="Plett J."/>
            <person name="Nagy L.G."/>
            <person name="Grigoriev I.V."/>
        </authorList>
    </citation>
    <scope>NUCLEOTIDE SEQUENCE</scope>
    <source>
        <strain evidence="2">ICMP 16352</strain>
    </source>
</reference>
<keyword evidence="1" id="KW-0472">Membrane</keyword>
<feature type="non-terminal residue" evidence="2">
    <location>
        <position position="71"/>
    </location>
</feature>
<dbReference type="EMBL" id="JAUEPR010000028">
    <property type="protein sequence ID" value="KAK0474190.1"/>
    <property type="molecule type" value="Genomic_DNA"/>
</dbReference>
<name>A0AA39NYF4_9AGAR</name>
<proteinExistence type="predicted"/>
<dbReference type="Proteomes" id="UP001175227">
    <property type="component" value="Unassembled WGS sequence"/>
</dbReference>
<organism evidence="2 3">
    <name type="scientific">Armillaria novae-zelandiae</name>
    <dbReference type="NCBI Taxonomy" id="153914"/>
    <lineage>
        <taxon>Eukaryota</taxon>
        <taxon>Fungi</taxon>
        <taxon>Dikarya</taxon>
        <taxon>Basidiomycota</taxon>
        <taxon>Agaricomycotina</taxon>
        <taxon>Agaricomycetes</taxon>
        <taxon>Agaricomycetidae</taxon>
        <taxon>Agaricales</taxon>
        <taxon>Marasmiineae</taxon>
        <taxon>Physalacriaceae</taxon>
        <taxon>Armillaria</taxon>
    </lineage>
</organism>
<comment type="caution">
    <text evidence="2">The sequence shown here is derived from an EMBL/GenBank/DDBJ whole genome shotgun (WGS) entry which is preliminary data.</text>
</comment>
<gene>
    <name evidence="2" type="ORF">IW261DRAFT_1499239</name>
</gene>
<dbReference type="AlphaFoldDB" id="A0AA39NYF4"/>
<accession>A0AA39NYF4</accession>
<evidence type="ECO:0000313" key="2">
    <source>
        <dbReference type="EMBL" id="KAK0474190.1"/>
    </source>
</evidence>